<dbReference type="GO" id="GO:0003677">
    <property type="term" value="F:DNA binding"/>
    <property type="evidence" value="ECO:0007669"/>
    <property type="project" value="InterPro"/>
</dbReference>
<dbReference type="RefSeq" id="XP_067514264.1">
    <property type="nucleotide sequence ID" value="XM_067658163.1"/>
</dbReference>
<dbReference type="AlphaFoldDB" id="I1BRN8"/>
<name>I1BRN8_RHIO9</name>
<dbReference type="InParanoid" id="I1BRN8"/>
<dbReference type="EMBL" id="CH476733">
    <property type="protein sequence ID" value="EIE78868.1"/>
    <property type="molecule type" value="Genomic_DNA"/>
</dbReference>
<dbReference type="VEuPathDB" id="FungiDB:RO3G_03573"/>
<dbReference type="Gene3D" id="3.30.420.10">
    <property type="entry name" value="Ribonuclease H-like superfamily/Ribonuclease H"/>
    <property type="match status" value="1"/>
</dbReference>
<proteinExistence type="predicted"/>
<dbReference type="PANTHER" id="PTHR23022">
    <property type="entry name" value="TRANSPOSABLE ELEMENT-RELATED"/>
    <property type="match status" value="1"/>
</dbReference>
<dbReference type="STRING" id="246409.I1BRN8"/>
<dbReference type="Pfam" id="PF01498">
    <property type="entry name" value="HTH_Tnp_Tc3_2"/>
    <property type="match status" value="1"/>
</dbReference>
<protein>
    <recommendedName>
        <fullName evidence="5">Tc1-like transposase DDE domain-containing protein</fullName>
    </recommendedName>
</protein>
<dbReference type="InterPro" id="IPR002492">
    <property type="entry name" value="Transposase_Tc1-like"/>
</dbReference>
<dbReference type="InterPro" id="IPR052338">
    <property type="entry name" value="Transposase_5"/>
</dbReference>
<dbReference type="InterPro" id="IPR036397">
    <property type="entry name" value="RNaseH_sf"/>
</dbReference>
<dbReference type="GeneID" id="93610544"/>
<dbReference type="InterPro" id="IPR038717">
    <property type="entry name" value="Tc1-like_DDE_dom"/>
</dbReference>
<organism evidence="3 4">
    <name type="scientific">Rhizopus delemar (strain RA 99-880 / ATCC MYA-4621 / FGSC 9543 / NRRL 43880)</name>
    <name type="common">Mucormycosis agent</name>
    <name type="synonym">Rhizopus arrhizus var. delemar</name>
    <dbReference type="NCBI Taxonomy" id="246409"/>
    <lineage>
        <taxon>Eukaryota</taxon>
        <taxon>Fungi</taxon>
        <taxon>Fungi incertae sedis</taxon>
        <taxon>Mucoromycota</taxon>
        <taxon>Mucoromycotina</taxon>
        <taxon>Mucoromycetes</taxon>
        <taxon>Mucorales</taxon>
        <taxon>Mucorineae</taxon>
        <taxon>Rhizopodaceae</taxon>
        <taxon>Rhizopus</taxon>
    </lineage>
</organism>
<evidence type="ECO:0008006" key="5">
    <source>
        <dbReference type="Google" id="ProtNLM"/>
    </source>
</evidence>
<sequence>MPRALPQDTQDNIKSALMSNRSPKDIAGEFDIHPKTVTRYRNKLFGPTVPARRGRHTLVSSATKEYIKVLLIKEALKTAKDVHRMLMRLEYSMSYRSAINTLVSMGFHARRKKKQPLLTNNHRKQRLAWAKKYQSWSIQQWHQVVFSDETKINIWGSDGCGYYWTQPGDVLRPHHIDISVKHGGGKLIMWGCITSEGPGYACQVYDGTMDSLVYQHILGTTYMETLKYYGMSNRTVYLQQDNDPKHKSKSTMSWLQQNTVRYITDWPPNSPDLNPIEHVWHLLKLRLCLYERKARNIDELWERVDVEWNKLDKDVCRSYIDSMPDRIAAVIKSKGRFTRY</sequence>
<keyword evidence="4" id="KW-1185">Reference proteome</keyword>
<dbReference type="OMA" id="WRKEDEY"/>
<dbReference type="PANTHER" id="PTHR23022:SF135">
    <property type="entry name" value="SI:DKEY-77F5.3"/>
    <property type="match status" value="1"/>
</dbReference>
<feature type="domain" description="Tc1-like transposase DDE" evidence="2">
    <location>
        <begin position="143"/>
        <end position="300"/>
    </location>
</feature>
<dbReference type="Proteomes" id="UP000009138">
    <property type="component" value="Unassembled WGS sequence"/>
</dbReference>
<evidence type="ECO:0000259" key="2">
    <source>
        <dbReference type="Pfam" id="PF13358"/>
    </source>
</evidence>
<evidence type="ECO:0000259" key="1">
    <source>
        <dbReference type="Pfam" id="PF01498"/>
    </source>
</evidence>
<feature type="domain" description="Transposase Tc1-like" evidence="1">
    <location>
        <begin position="77"/>
        <end position="134"/>
    </location>
</feature>
<dbReference type="Pfam" id="PF13358">
    <property type="entry name" value="DDE_3"/>
    <property type="match status" value="1"/>
</dbReference>
<accession>I1BRN8</accession>
<evidence type="ECO:0000313" key="4">
    <source>
        <dbReference type="Proteomes" id="UP000009138"/>
    </source>
</evidence>
<reference evidence="3 4" key="1">
    <citation type="journal article" date="2009" name="PLoS Genet.">
        <title>Genomic analysis of the basal lineage fungus Rhizopus oryzae reveals a whole-genome duplication.</title>
        <authorList>
            <person name="Ma L.-J."/>
            <person name="Ibrahim A.S."/>
            <person name="Skory C."/>
            <person name="Grabherr M.G."/>
            <person name="Burger G."/>
            <person name="Butler M."/>
            <person name="Elias M."/>
            <person name="Idnurm A."/>
            <person name="Lang B.F."/>
            <person name="Sone T."/>
            <person name="Abe A."/>
            <person name="Calvo S.E."/>
            <person name="Corrochano L.M."/>
            <person name="Engels R."/>
            <person name="Fu J."/>
            <person name="Hansberg W."/>
            <person name="Kim J.-M."/>
            <person name="Kodira C.D."/>
            <person name="Koehrsen M.J."/>
            <person name="Liu B."/>
            <person name="Miranda-Saavedra D."/>
            <person name="O'Leary S."/>
            <person name="Ortiz-Castellanos L."/>
            <person name="Poulter R."/>
            <person name="Rodriguez-Romero J."/>
            <person name="Ruiz-Herrera J."/>
            <person name="Shen Y.-Q."/>
            <person name="Zeng Q."/>
            <person name="Galagan J."/>
            <person name="Birren B.W."/>
            <person name="Cuomo C.A."/>
            <person name="Wickes B.L."/>
        </authorList>
    </citation>
    <scope>NUCLEOTIDE SEQUENCE [LARGE SCALE GENOMIC DNA]</scope>
    <source>
        <strain evidence="4">RA 99-880 / ATCC MYA-4621 / FGSC 9543 / NRRL 43880</strain>
    </source>
</reference>
<dbReference type="GO" id="GO:0015074">
    <property type="term" value="P:DNA integration"/>
    <property type="evidence" value="ECO:0007669"/>
    <property type="project" value="InterPro"/>
</dbReference>
<evidence type="ECO:0000313" key="3">
    <source>
        <dbReference type="EMBL" id="EIE78868.1"/>
    </source>
</evidence>
<gene>
    <name evidence="3" type="ORF">RO3G_03573</name>
</gene>
<dbReference type="GO" id="GO:0006313">
    <property type="term" value="P:DNA transposition"/>
    <property type="evidence" value="ECO:0007669"/>
    <property type="project" value="InterPro"/>
</dbReference>